<dbReference type="Gene3D" id="1.20.58.80">
    <property type="entry name" value="Phosphotransferase system, lactose/cellobiose-type IIA subunit"/>
    <property type="match status" value="1"/>
</dbReference>
<feature type="binding site" evidence="6">
    <location>
        <position position="382"/>
    </location>
    <ligand>
        <name>alpha-maltose 1-phosphate</name>
        <dbReference type="ChEBI" id="CHEBI:63576"/>
    </ligand>
</feature>
<comment type="catalytic activity">
    <reaction evidence="5 6">
        <text>alpha-maltose 1-phosphate + [(1-&gt;4)-alpha-D-glucosyl](n) = [(1-&gt;4)-alpha-D-glucosyl](n+2) + phosphate</text>
        <dbReference type="Rhea" id="RHEA:42692"/>
        <dbReference type="Rhea" id="RHEA-COMP:9584"/>
        <dbReference type="Rhea" id="RHEA-COMP:10183"/>
        <dbReference type="ChEBI" id="CHEBI:15444"/>
        <dbReference type="ChEBI" id="CHEBI:43474"/>
        <dbReference type="ChEBI" id="CHEBI:63576"/>
        <dbReference type="EC" id="2.4.99.16"/>
    </reaction>
</comment>
<dbReference type="InterPro" id="IPR017853">
    <property type="entry name" value="GH"/>
</dbReference>
<keyword evidence="3 6" id="KW-0808">Transferase</keyword>
<dbReference type="InterPro" id="IPR006047">
    <property type="entry name" value="GH13_cat_dom"/>
</dbReference>
<organism evidence="8 9">
    <name type="scientific">Skermania pinensis</name>
    <dbReference type="NCBI Taxonomy" id="39122"/>
    <lineage>
        <taxon>Bacteria</taxon>
        <taxon>Bacillati</taxon>
        <taxon>Actinomycetota</taxon>
        <taxon>Actinomycetes</taxon>
        <taxon>Mycobacteriales</taxon>
        <taxon>Gordoniaceae</taxon>
        <taxon>Skermania</taxon>
    </lineage>
</organism>
<dbReference type="HAMAP" id="MF_02124">
    <property type="entry name" value="GlgE"/>
    <property type="match status" value="1"/>
</dbReference>
<feature type="site" description="Transition state stabilizer" evidence="6">
    <location>
        <position position="466"/>
    </location>
</feature>
<dbReference type="SUPFAM" id="SSF51445">
    <property type="entry name" value="(Trans)glycosidases"/>
    <property type="match status" value="1"/>
</dbReference>
<evidence type="ECO:0000256" key="3">
    <source>
        <dbReference type="ARBA" id="ARBA00022679"/>
    </source>
</evidence>
<proteinExistence type="inferred from homology"/>
<dbReference type="RefSeq" id="WP_066474344.1">
    <property type="nucleotide sequence ID" value="NZ_CBCRUZ010000014.1"/>
</dbReference>
<evidence type="ECO:0000256" key="5">
    <source>
        <dbReference type="ARBA" id="ARBA00048735"/>
    </source>
</evidence>
<gene>
    <name evidence="6" type="primary">glgE</name>
    <name evidence="8" type="ORF">KV203_05135</name>
</gene>
<keyword evidence="9" id="KW-1185">Reference proteome</keyword>
<dbReference type="EC" id="2.4.99.16" evidence="6"/>
<dbReference type="Proteomes" id="UP000887023">
    <property type="component" value="Chromosome"/>
</dbReference>
<feature type="binding site" evidence="6">
    <location>
        <begin position="520"/>
        <end position="521"/>
    </location>
    <ligand>
        <name>alpha-maltose 1-phosphate</name>
        <dbReference type="ChEBI" id="CHEBI:63576"/>
    </ligand>
</feature>
<sequence>MTGRIAIDDTAPDIPGGFPAKAVLGEVFPIRSVVWREGHDAVGATLAVRAPGASSTTRIPMFPAAEPDVFNAVFTPTELGLWTFRVEGWSDPIGTWRHAVEAKLAVGQSAAELANDLSVGAQLFERAAATAPPEGNRRLRAAAAALRGNADLSARTALAFSAEVTDTLGENPLRDLLTRGRPHTVLVERRRALYGAWYEFFPRSTGGRSGDGTPRHGTFATAATDLPRIAAMGFDVVYLPPIHPIGEVNRKGPNNTLAATPDDVGSPWAIGSIAGGHDAVHPQLGSEADFTAFVARAAELNLEVALDLALQCAPDHPWARDHPEWFTVLPDGTIAYAENPPKKYQDIYPIDFDHDPDGIYTEVLRVVRKWIASGVRIFRVDNPHTKPPDFWHWLITQVRCTEPEVVFLAEAFTRPARLYGLGRRGFSQSYTYFTWRIGKAELIRFGEELAAKADEARPNLFVNTPDILHASLQHGGPGMFALRATLAATLAPSWGMYSGYELYEHRALREGSEEYLDSEKYQLRPRDFAGARARGESLEPWITRLNEIRRAHPALQQLRCIHFHACDNESIIAYSKLDPASGDAVLVVVNLNPFGAEQGNLWLDLPAIGREWQDRMSVLDEVSGDRYEWGQSNFVRLEPWRAVAHIVVLPRVPYPARIERAFR</sequence>
<feature type="binding site" evidence="6">
    <location>
        <position position="311"/>
    </location>
    <ligand>
        <name>alpha-maltose 1-phosphate</name>
        <dbReference type="ChEBI" id="CHEBI:63576"/>
    </ligand>
</feature>
<dbReference type="EMBL" id="CP079105">
    <property type="protein sequence ID" value="QXQ14771.1"/>
    <property type="molecule type" value="Genomic_DNA"/>
</dbReference>
<feature type="binding site" evidence="6">
    <location>
        <position position="251"/>
    </location>
    <ligand>
        <name>alpha-maltose 1-phosphate</name>
        <dbReference type="ChEBI" id="CHEBI:63576"/>
    </ligand>
</feature>
<comment type="similarity">
    <text evidence="6">Belongs to the glycosyl hydrolase 13 family. GlgE subfamily.</text>
</comment>
<feature type="domain" description="Glycosyl hydrolase family 13 catalytic" evidence="7">
    <location>
        <begin position="195"/>
        <end position="564"/>
    </location>
</feature>
<evidence type="ECO:0000313" key="8">
    <source>
        <dbReference type="EMBL" id="QXQ14771.1"/>
    </source>
</evidence>
<dbReference type="InterPro" id="IPR049171">
    <property type="entry name" value="GLGE_C"/>
</dbReference>
<feature type="active site" description="Proton donor" evidence="6">
    <location>
        <position position="410"/>
    </location>
</feature>
<dbReference type="Pfam" id="PF11896">
    <property type="entry name" value="GlgE_dom_N_S"/>
    <property type="match status" value="1"/>
</dbReference>
<feature type="active site" description="Nucleophile" evidence="6">
    <location>
        <position position="381"/>
    </location>
</feature>
<keyword evidence="4 6" id="KW-0119">Carbohydrate metabolism</keyword>
<dbReference type="PANTHER" id="PTHR47786:SF2">
    <property type="entry name" value="GLYCOSYL HYDROLASE FAMILY 13 CATALYTIC DOMAIN-CONTAINING PROTEIN"/>
    <property type="match status" value="1"/>
</dbReference>
<dbReference type="InterPro" id="IPR013783">
    <property type="entry name" value="Ig-like_fold"/>
</dbReference>
<dbReference type="PANTHER" id="PTHR47786">
    <property type="entry name" value="ALPHA-1,4-GLUCAN:MALTOSE-1-PHOSPHATE MALTOSYLTRANSFERASE"/>
    <property type="match status" value="1"/>
</dbReference>
<reference evidence="8" key="1">
    <citation type="submission" date="2021-07" db="EMBL/GenBank/DDBJ databases">
        <title>Candidatus Kaistella beijingensis sp. nov. isolated from a municipal wastewater treatment plant is involved in sludge foaming.</title>
        <authorList>
            <person name="Song Y."/>
            <person name="Liu S.-J."/>
        </authorList>
    </citation>
    <scope>NUCLEOTIDE SEQUENCE</scope>
    <source>
        <strain evidence="8">DSM 43998</strain>
    </source>
</reference>
<dbReference type="InterPro" id="IPR026585">
    <property type="entry name" value="GlgE"/>
</dbReference>
<evidence type="ECO:0000256" key="1">
    <source>
        <dbReference type="ARBA" id="ARBA00011738"/>
    </source>
</evidence>
<evidence type="ECO:0000256" key="2">
    <source>
        <dbReference type="ARBA" id="ARBA00022676"/>
    </source>
</evidence>
<protein>
    <recommendedName>
        <fullName evidence="6">Alpha-1,4-glucan:maltose-1-phosphate maltosyltransferase</fullName>
        <shortName evidence="6">GMPMT</shortName>
        <ecNumber evidence="6">2.4.99.16</ecNumber>
    </recommendedName>
    <alternativeName>
        <fullName evidence="6">(1-&gt;4)-alpha-D-glucan:maltose-1-phosphate alpha-D-maltosyltransferase</fullName>
    </alternativeName>
</protein>
<name>A0ABX8SBD8_9ACTN</name>
<dbReference type="SMART" id="SM00642">
    <property type="entry name" value="Aamy"/>
    <property type="match status" value="1"/>
</dbReference>
<dbReference type="Gene3D" id="2.60.40.10">
    <property type="entry name" value="Immunoglobulins"/>
    <property type="match status" value="1"/>
</dbReference>
<evidence type="ECO:0000256" key="4">
    <source>
        <dbReference type="ARBA" id="ARBA00023277"/>
    </source>
</evidence>
<dbReference type="Gene3D" id="3.20.20.80">
    <property type="entry name" value="Glycosidases"/>
    <property type="match status" value="1"/>
</dbReference>
<dbReference type="Pfam" id="PF21702">
    <property type="entry name" value="GLGE_C"/>
    <property type="match status" value="1"/>
</dbReference>
<comment type="function">
    <text evidence="6">Maltosyltransferase that uses maltose 1-phosphate (M1P) as the sugar donor to elongate linear or branched alpha-(1-&gt;4)-glucans. Is involved in a branched alpha-glucan biosynthetic pathway from trehalose, together with TreS, Mak and GlgB.</text>
</comment>
<evidence type="ECO:0000313" key="9">
    <source>
        <dbReference type="Proteomes" id="UP000887023"/>
    </source>
</evidence>
<accession>A0ABX8SBD8</accession>
<feature type="binding site" evidence="6">
    <location>
        <position position="346"/>
    </location>
    <ligand>
        <name>alpha-maltose 1-phosphate</name>
        <dbReference type="ChEBI" id="CHEBI:63576"/>
    </ligand>
</feature>
<dbReference type="InterPro" id="IPR013780">
    <property type="entry name" value="Glyco_hydro_b"/>
</dbReference>
<dbReference type="Gene3D" id="2.60.40.1180">
    <property type="entry name" value="Golgi alpha-mannosidase II"/>
    <property type="match status" value="1"/>
</dbReference>
<dbReference type="InterPro" id="IPR021828">
    <property type="entry name" value="GlgE_dom_N/S"/>
</dbReference>
<comment type="subunit">
    <text evidence="1 6">Homodimer.</text>
</comment>
<evidence type="ECO:0000259" key="7">
    <source>
        <dbReference type="SMART" id="SM00642"/>
    </source>
</evidence>
<evidence type="ECO:0000256" key="6">
    <source>
        <dbReference type="HAMAP-Rule" id="MF_02124"/>
    </source>
</evidence>
<keyword evidence="2 6" id="KW-0328">Glycosyltransferase</keyword>